<evidence type="ECO:0000313" key="2">
    <source>
        <dbReference type="EMBL" id="KAG9449320.1"/>
    </source>
</evidence>
<dbReference type="EMBL" id="JAINDJ010000004">
    <property type="protein sequence ID" value="KAG9449320.1"/>
    <property type="molecule type" value="Genomic_DNA"/>
</dbReference>
<gene>
    <name evidence="2" type="ORF">H6P81_009285</name>
</gene>
<protein>
    <submittedName>
        <fullName evidence="2">Uncharacterized protein</fullName>
    </submittedName>
</protein>
<proteinExistence type="predicted"/>
<comment type="caution">
    <text evidence="2">The sequence shown here is derived from an EMBL/GenBank/DDBJ whole genome shotgun (WGS) entry which is preliminary data.</text>
</comment>
<accession>A0AAV7EMJ0</accession>
<dbReference type="Proteomes" id="UP000825729">
    <property type="component" value="Unassembled WGS sequence"/>
</dbReference>
<evidence type="ECO:0000313" key="3">
    <source>
        <dbReference type="Proteomes" id="UP000825729"/>
    </source>
</evidence>
<keyword evidence="3" id="KW-1185">Reference proteome</keyword>
<evidence type="ECO:0000256" key="1">
    <source>
        <dbReference type="SAM" id="MobiDB-lite"/>
    </source>
</evidence>
<feature type="region of interest" description="Disordered" evidence="1">
    <location>
        <begin position="100"/>
        <end position="131"/>
    </location>
</feature>
<name>A0AAV7EMJ0_ARIFI</name>
<feature type="compositionally biased region" description="Basic residues" evidence="1">
    <location>
        <begin position="110"/>
        <end position="120"/>
    </location>
</feature>
<organism evidence="2 3">
    <name type="scientific">Aristolochia fimbriata</name>
    <name type="common">White veined hardy Dutchman's pipe vine</name>
    <dbReference type="NCBI Taxonomy" id="158543"/>
    <lineage>
        <taxon>Eukaryota</taxon>
        <taxon>Viridiplantae</taxon>
        <taxon>Streptophyta</taxon>
        <taxon>Embryophyta</taxon>
        <taxon>Tracheophyta</taxon>
        <taxon>Spermatophyta</taxon>
        <taxon>Magnoliopsida</taxon>
        <taxon>Magnoliidae</taxon>
        <taxon>Piperales</taxon>
        <taxon>Aristolochiaceae</taxon>
        <taxon>Aristolochia</taxon>
    </lineage>
</organism>
<reference evidence="2 3" key="1">
    <citation type="submission" date="2021-07" db="EMBL/GenBank/DDBJ databases">
        <title>The Aristolochia fimbriata genome: insights into angiosperm evolution, floral development and chemical biosynthesis.</title>
        <authorList>
            <person name="Jiao Y."/>
        </authorList>
    </citation>
    <scope>NUCLEOTIDE SEQUENCE [LARGE SCALE GENOMIC DNA]</scope>
    <source>
        <strain evidence="2">IBCAS-2021</strain>
        <tissue evidence="2">Leaf</tissue>
    </source>
</reference>
<sequence>MQTNGEIPAGLSPRRVILAVRLLSRDRKSDVPAAKRCTRTEKGYEKDNDEWVPATDSRGHVTVRVAYRDKNTKYYTKSFSFFFRGIGAEVAVSGPYKFFPPVHELPPSSSRRRSPKGGGGKRRERESEKPLCLCVF</sequence>
<dbReference type="AlphaFoldDB" id="A0AAV7EMJ0"/>